<evidence type="ECO:0000313" key="4">
    <source>
        <dbReference type="Proteomes" id="UP000694845"/>
    </source>
</evidence>
<accession>A0A8B7ZI74</accession>
<dbReference type="InterPro" id="IPR036223">
    <property type="entry name" value="CAP_C_sf"/>
</dbReference>
<dbReference type="GeneID" id="110986730"/>
<dbReference type="OrthoDB" id="1601at2759"/>
<proteinExistence type="inferred from homology"/>
<protein>
    <submittedName>
        <fullName evidence="5">Adenylyl cyclase-associated protein 1-like</fullName>
    </submittedName>
</protein>
<evidence type="ECO:0000313" key="5">
    <source>
        <dbReference type="RefSeq" id="XP_022104570.1"/>
    </source>
</evidence>
<dbReference type="PROSITE" id="PS51329">
    <property type="entry name" value="C_CAP_COFACTOR_C"/>
    <property type="match status" value="1"/>
</dbReference>
<keyword evidence="4" id="KW-1185">Reference proteome</keyword>
<dbReference type="InterPro" id="IPR013912">
    <property type="entry name" value="Adenylate_cyclase-assoc_CAP_C"/>
</dbReference>
<feature type="compositionally biased region" description="Low complexity" evidence="2">
    <location>
        <begin position="225"/>
        <end position="235"/>
    </location>
</feature>
<evidence type="ECO:0000256" key="1">
    <source>
        <dbReference type="ARBA" id="ARBA00007659"/>
    </source>
</evidence>
<dbReference type="PANTHER" id="PTHR10652:SF0">
    <property type="entry name" value="ADENYLYL CYCLASE-ASSOCIATED PROTEIN"/>
    <property type="match status" value="1"/>
</dbReference>
<dbReference type="GO" id="GO:0008179">
    <property type="term" value="F:adenylate cyclase binding"/>
    <property type="evidence" value="ECO:0007669"/>
    <property type="project" value="TreeGrafter"/>
</dbReference>
<dbReference type="SUPFAM" id="SSF69340">
    <property type="entry name" value="C-terminal domain of adenylylcyclase associated protein"/>
    <property type="match status" value="1"/>
</dbReference>
<dbReference type="InterPro" id="IPR001837">
    <property type="entry name" value="Adenylate_cyclase-assoc_CAP"/>
</dbReference>
<comment type="similarity">
    <text evidence="1">Belongs to the CAP family.</text>
</comment>
<dbReference type="GO" id="GO:0000902">
    <property type="term" value="P:cell morphogenesis"/>
    <property type="evidence" value="ECO:0007669"/>
    <property type="project" value="TreeGrafter"/>
</dbReference>
<dbReference type="FunFam" id="1.25.40.330:FF:000001">
    <property type="entry name" value="Adenylyl cyclase-associated protein"/>
    <property type="match status" value="1"/>
</dbReference>
<dbReference type="SUPFAM" id="SSF101278">
    <property type="entry name" value="N-terminal domain of adenylylcyclase associated protein, CAP"/>
    <property type="match status" value="1"/>
</dbReference>
<evidence type="ECO:0000256" key="2">
    <source>
        <dbReference type="SAM" id="MobiDB-lite"/>
    </source>
</evidence>
<sequence>MADVSALVSQLTTLSGNLKTEVDKLDEVTVKKLNDAIIVLQGVSRKASGDTPPFLTAFDDFIDEHFSKYLQLSKEIGGVVYEHAQLVEKCYSLQRDFLQVAANSQRPPQKDYANFFKPLQVAVEGIIEFADKNRGNKERQNHLMTVKEGIGCIGWVTVEPKPGLYLKEMYDQSLFYGNRVIKEFKGKDDKQVEWMRSFTNSIMRLKDYVDNYLSTGLQWNPQGKVAVAPGGSAAAAPPPPPPGGAPPPPPPPAVEAPASTGAPSQDAAAAALFADINKGADITKGLKKVTSDMQTHKNPALREGAKPFSGAGASGVKAVSAPKTAAKAVTKPPRLELIGGKKWEVEYQKNNKDIVIEGTKIQTIYIYKCENSTIQVKNKVNSITLGKPALC</sequence>
<dbReference type="GO" id="GO:0005737">
    <property type="term" value="C:cytoplasm"/>
    <property type="evidence" value="ECO:0007669"/>
    <property type="project" value="TreeGrafter"/>
</dbReference>
<dbReference type="Pfam" id="PF08603">
    <property type="entry name" value="CAP_C"/>
    <property type="match status" value="1"/>
</dbReference>
<dbReference type="InterPro" id="IPR036222">
    <property type="entry name" value="CAP_N_sf"/>
</dbReference>
<dbReference type="Pfam" id="PF21938">
    <property type="entry name" value="CAP_N"/>
    <property type="match status" value="1"/>
</dbReference>
<dbReference type="Proteomes" id="UP000694845">
    <property type="component" value="Unplaced"/>
</dbReference>
<dbReference type="InterPro" id="IPR053950">
    <property type="entry name" value="CAP_N"/>
</dbReference>
<organism evidence="4 5">
    <name type="scientific">Acanthaster planci</name>
    <name type="common">Crown-of-thorns starfish</name>
    <dbReference type="NCBI Taxonomy" id="133434"/>
    <lineage>
        <taxon>Eukaryota</taxon>
        <taxon>Metazoa</taxon>
        <taxon>Echinodermata</taxon>
        <taxon>Eleutherozoa</taxon>
        <taxon>Asterozoa</taxon>
        <taxon>Asteroidea</taxon>
        <taxon>Valvatacea</taxon>
        <taxon>Valvatida</taxon>
        <taxon>Acanthasteridae</taxon>
        <taxon>Acanthaster</taxon>
    </lineage>
</organism>
<dbReference type="GO" id="GO:0007015">
    <property type="term" value="P:actin filament organization"/>
    <property type="evidence" value="ECO:0007669"/>
    <property type="project" value="TreeGrafter"/>
</dbReference>
<name>A0A8B7ZI74_ACAPL</name>
<feature type="compositionally biased region" description="Pro residues" evidence="2">
    <location>
        <begin position="236"/>
        <end position="254"/>
    </location>
</feature>
<feature type="domain" description="C-CAP/cofactor C-like" evidence="3">
    <location>
        <begin position="332"/>
        <end position="391"/>
    </location>
</feature>
<dbReference type="InterPro" id="IPR016098">
    <property type="entry name" value="CAP/MinC_C"/>
</dbReference>
<dbReference type="GO" id="GO:0003779">
    <property type="term" value="F:actin binding"/>
    <property type="evidence" value="ECO:0007669"/>
    <property type="project" value="InterPro"/>
</dbReference>
<dbReference type="RefSeq" id="XP_022104570.1">
    <property type="nucleotide sequence ID" value="XM_022248878.1"/>
</dbReference>
<dbReference type="Gene3D" id="1.25.40.330">
    <property type="entry name" value="Adenylate cyclase-associated CAP, N-terminal domain"/>
    <property type="match status" value="1"/>
</dbReference>
<dbReference type="Gene3D" id="2.160.20.70">
    <property type="match status" value="1"/>
</dbReference>
<dbReference type="InterPro" id="IPR017901">
    <property type="entry name" value="C-CAP_CF_C-like"/>
</dbReference>
<dbReference type="PANTHER" id="PTHR10652">
    <property type="entry name" value="ADENYLYL CYCLASE-ASSOCIATED PROTEIN"/>
    <property type="match status" value="1"/>
</dbReference>
<feature type="region of interest" description="Disordered" evidence="2">
    <location>
        <begin position="224"/>
        <end position="264"/>
    </location>
</feature>
<dbReference type="AlphaFoldDB" id="A0A8B7ZI74"/>
<feature type="compositionally biased region" description="Low complexity" evidence="2">
    <location>
        <begin position="255"/>
        <end position="264"/>
    </location>
</feature>
<evidence type="ECO:0000259" key="3">
    <source>
        <dbReference type="PROSITE" id="PS51329"/>
    </source>
</evidence>
<dbReference type="KEGG" id="aplc:110986730"/>
<dbReference type="OMA" id="GKRNDYF"/>
<reference evidence="5" key="1">
    <citation type="submission" date="2025-08" db="UniProtKB">
        <authorList>
            <consortium name="RefSeq"/>
        </authorList>
    </citation>
    <scope>IDENTIFICATION</scope>
</reference>
<gene>
    <name evidence="5" type="primary">LOC110986730</name>
</gene>
<dbReference type="GO" id="GO:0019933">
    <property type="term" value="P:cAMP-mediated signaling"/>
    <property type="evidence" value="ECO:0007669"/>
    <property type="project" value="TreeGrafter"/>
</dbReference>